<evidence type="ECO:0000313" key="1">
    <source>
        <dbReference type="EMBL" id="RUP46956.1"/>
    </source>
</evidence>
<name>A0A433D7W5_9FUNG</name>
<keyword evidence="2" id="KW-1185">Reference proteome</keyword>
<evidence type="ECO:0000313" key="2">
    <source>
        <dbReference type="Proteomes" id="UP000268093"/>
    </source>
</evidence>
<protein>
    <submittedName>
        <fullName evidence="1">Uncharacterized protein</fullName>
    </submittedName>
</protein>
<gene>
    <name evidence="1" type="ORF">BC936DRAFT_146329</name>
</gene>
<proteinExistence type="predicted"/>
<dbReference type="EMBL" id="RBNI01005176">
    <property type="protein sequence ID" value="RUP46956.1"/>
    <property type="molecule type" value="Genomic_DNA"/>
</dbReference>
<comment type="caution">
    <text evidence="1">The sequence shown here is derived from an EMBL/GenBank/DDBJ whole genome shotgun (WGS) entry which is preliminary data.</text>
</comment>
<sequence length="481" mass="55654">MDTIHPLPIEILSKIFSYVPNPSEWTLVNRTFWGISRDPATVAEWAVVQFDKWRAFDHIIAKHRRALTPTVVTAMLAKGAKLSRHLVQTVLQHPSFTSLGSLTILELLKAASEKYQPFVHGQNDRTRIERLIHEFPGKTKNNAVTILIAKDLNELLELSYFYPIKSAIKIDDRGPIHEDVLAVLLVFAKPWMQQLFRDGFRVTESTSLYTLLHKLFFISGYPESYLKFVIQENGISISPSNYERALLHALRGDRSDIADALLDIVLPFDIEPSVHGAIDSFLSVAVVYLSNLKDALVTNVYRRFPSPQVLAGALAKCYQTGGHAEWTYTSNTITWSASTLRYFLDNLDWSFHQPGAHYLFEVAVRQISEGDVNGMDTREMRSVVEECMRDHEFRSRKRQWIRMFECHDDDRFKWWIDLVVQAAHPVVMDTEDNREMPLTDFLRQWAQDSESKVGRWAGTLYRRDSRYYHKFMFVKSKCTEE</sequence>
<dbReference type="Proteomes" id="UP000268093">
    <property type="component" value="Unassembled WGS sequence"/>
</dbReference>
<accession>A0A433D7W5</accession>
<organism evidence="1 2">
    <name type="scientific">Jimgerdemannia flammicorona</name>
    <dbReference type="NCBI Taxonomy" id="994334"/>
    <lineage>
        <taxon>Eukaryota</taxon>
        <taxon>Fungi</taxon>
        <taxon>Fungi incertae sedis</taxon>
        <taxon>Mucoromycota</taxon>
        <taxon>Mucoromycotina</taxon>
        <taxon>Endogonomycetes</taxon>
        <taxon>Endogonales</taxon>
        <taxon>Endogonaceae</taxon>
        <taxon>Jimgerdemannia</taxon>
    </lineage>
</organism>
<reference evidence="1 2" key="1">
    <citation type="journal article" date="2018" name="New Phytol.">
        <title>Phylogenomics of Endogonaceae and evolution of mycorrhizas within Mucoromycota.</title>
        <authorList>
            <person name="Chang Y."/>
            <person name="Desiro A."/>
            <person name="Na H."/>
            <person name="Sandor L."/>
            <person name="Lipzen A."/>
            <person name="Clum A."/>
            <person name="Barry K."/>
            <person name="Grigoriev I.V."/>
            <person name="Martin F.M."/>
            <person name="Stajich J.E."/>
            <person name="Smith M.E."/>
            <person name="Bonito G."/>
            <person name="Spatafora J.W."/>
        </authorList>
    </citation>
    <scope>NUCLEOTIDE SEQUENCE [LARGE SCALE GENOMIC DNA]</scope>
    <source>
        <strain evidence="1 2">GMNB39</strain>
    </source>
</reference>